<dbReference type="AlphaFoldDB" id="A0A0L8FSU5"/>
<feature type="non-terminal residue" evidence="2">
    <location>
        <position position="1"/>
    </location>
</feature>
<dbReference type="SUPFAM" id="SSF53098">
    <property type="entry name" value="Ribonuclease H-like"/>
    <property type="match status" value="1"/>
</dbReference>
<sequence length="287" mass="32473">VAAAELKFCSFIAEHNLLVRLMNHLLGLIQNACPDSKIAKDIECARTKATRIYKNVLGPYYFENLIKHFKECKFSSIVDETTDVSTKRQLVLFFTLHDIPFENLIGFASDNASVMMGQKGGVQALLKNKIPSLFIIQGCVCYSMHNCASKACSELPPYLEELARSIYSFLSNSPKRLQEYEEFQAFTQTNPLIITCKLYKEKYGDEARYLVLWCFMFQLLSLPHSSAAVERIFSVLNNIKVKNRSKLHTQTINALLHSSQSPLHDVNCTTFTPNAEICAKLKGQGPR</sequence>
<organism evidence="2">
    <name type="scientific">Octopus bimaculoides</name>
    <name type="common">California two-spotted octopus</name>
    <dbReference type="NCBI Taxonomy" id="37653"/>
    <lineage>
        <taxon>Eukaryota</taxon>
        <taxon>Metazoa</taxon>
        <taxon>Spiralia</taxon>
        <taxon>Lophotrochozoa</taxon>
        <taxon>Mollusca</taxon>
        <taxon>Cephalopoda</taxon>
        <taxon>Coleoidea</taxon>
        <taxon>Octopodiformes</taxon>
        <taxon>Octopoda</taxon>
        <taxon>Incirrata</taxon>
        <taxon>Octopodidae</taxon>
        <taxon>Octopus</taxon>
    </lineage>
</organism>
<feature type="domain" description="HAT C-terminal dimerisation" evidence="1">
    <location>
        <begin position="205"/>
        <end position="257"/>
    </location>
</feature>
<accession>A0A0L8FSU5</accession>
<evidence type="ECO:0000259" key="1">
    <source>
        <dbReference type="Pfam" id="PF05699"/>
    </source>
</evidence>
<gene>
    <name evidence="2" type="ORF">OCBIM_22008880mg</name>
</gene>
<dbReference type="PANTHER" id="PTHR37162:SF1">
    <property type="entry name" value="BED-TYPE DOMAIN-CONTAINING PROTEIN"/>
    <property type="match status" value="1"/>
</dbReference>
<dbReference type="GO" id="GO:0046983">
    <property type="term" value="F:protein dimerization activity"/>
    <property type="evidence" value="ECO:0007669"/>
    <property type="project" value="InterPro"/>
</dbReference>
<dbReference type="EMBL" id="KQ426791">
    <property type="protein sequence ID" value="KOF67781.1"/>
    <property type="molecule type" value="Genomic_DNA"/>
</dbReference>
<protein>
    <recommendedName>
        <fullName evidence="1">HAT C-terminal dimerisation domain-containing protein</fullName>
    </recommendedName>
</protein>
<dbReference type="PANTHER" id="PTHR37162">
    <property type="entry name" value="HAT FAMILY DIMERISATION DOMAINCONTAINING PROTEIN-RELATED"/>
    <property type="match status" value="1"/>
</dbReference>
<proteinExistence type="predicted"/>
<dbReference type="InterPro" id="IPR012337">
    <property type="entry name" value="RNaseH-like_sf"/>
</dbReference>
<dbReference type="Pfam" id="PF05699">
    <property type="entry name" value="Dimer_Tnp_hAT"/>
    <property type="match status" value="1"/>
</dbReference>
<dbReference type="OrthoDB" id="6756381at2759"/>
<reference evidence="2" key="1">
    <citation type="submission" date="2015-07" db="EMBL/GenBank/DDBJ databases">
        <title>MeaNS - Measles Nucleotide Surveillance Program.</title>
        <authorList>
            <person name="Tran T."/>
            <person name="Druce J."/>
        </authorList>
    </citation>
    <scope>NUCLEOTIDE SEQUENCE</scope>
    <source>
        <strain evidence="2">UCB-OBI-ISO-001</strain>
        <tissue evidence="2">Gonad</tissue>
    </source>
</reference>
<name>A0A0L8FSU5_OCTBM</name>
<evidence type="ECO:0000313" key="2">
    <source>
        <dbReference type="EMBL" id="KOF67781.1"/>
    </source>
</evidence>
<dbReference type="InterPro" id="IPR008906">
    <property type="entry name" value="HATC_C_dom"/>
</dbReference>